<organism evidence="1 2">
    <name type="scientific">Portunus trituberculatus</name>
    <name type="common">Swimming crab</name>
    <name type="synonym">Neptunus trituberculatus</name>
    <dbReference type="NCBI Taxonomy" id="210409"/>
    <lineage>
        <taxon>Eukaryota</taxon>
        <taxon>Metazoa</taxon>
        <taxon>Ecdysozoa</taxon>
        <taxon>Arthropoda</taxon>
        <taxon>Crustacea</taxon>
        <taxon>Multicrustacea</taxon>
        <taxon>Malacostraca</taxon>
        <taxon>Eumalacostraca</taxon>
        <taxon>Eucarida</taxon>
        <taxon>Decapoda</taxon>
        <taxon>Pleocyemata</taxon>
        <taxon>Brachyura</taxon>
        <taxon>Eubrachyura</taxon>
        <taxon>Portunoidea</taxon>
        <taxon>Portunidae</taxon>
        <taxon>Portuninae</taxon>
        <taxon>Portunus</taxon>
    </lineage>
</organism>
<keyword evidence="2" id="KW-1185">Reference proteome</keyword>
<name>A0A5B7K509_PORTR</name>
<accession>A0A5B7K509</accession>
<dbReference type="EMBL" id="VSRR010136949">
    <property type="protein sequence ID" value="MPD03613.1"/>
    <property type="molecule type" value="Genomic_DNA"/>
</dbReference>
<evidence type="ECO:0000313" key="2">
    <source>
        <dbReference type="Proteomes" id="UP000324222"/>
    </source>
</evidence>
<reference evidence="1 2" key="1">
    <citation type="submission" date="2019-05" db="EMBL/GenBank/DDBJ databases">
        <title>Another draft genome of Portunus trituberculatus and its Hox gene families provides insights of decapod evolution.</title>
        <authorList>
            <person name="Jeong J.-H."/>
            <person name="Song I."/>
            <person name="Kim S."/>
            <person name="Choi T."/>
            <person name="Kim D."/>
            <person name="Ryu S."/>
            <person name="Kim W."/>
        </authorList>
    </citation>
    <scope>NUCLEOTIDE SEQUENCE [LARGE SCALE GENOMIC DNA]</scope>
    <source>
        <tissue evidence="1">Muscle</tissue>
    </source>
</reference>
<dbReference type="Proteomes" id="UP000324222">
    <property type="component" value="Unassembled WGS sequence"/>
</dbReference>
<protein>
    <submittedName>
        <fullName evidence="1">Uncharacterized protein</fullName>
    </submittedName>
</protein>
<gene>
    <name evidence="1" type="ORF">E2C01_099255</name>
</gene>
<evidence type="ECO:0000313" key="1">
    <source>
        <dbReference type="EMBL" id="MPD03613.1"/>
    </source>
</evidence>
<dbReference type="AlphaFoldDB" id="A0A5B7K509"/>
<comment type="caution">
    <text evidence="1">The sequence shown here is derived from an EMBL/GenBank/DDBJ whole genome shotgun (WGS) entry which is preliminary data.</text>
</comment>
<proteinExistence type="predicted"/>
<sequence>MLGISSLLLHSLRFFIPRLSFRRSVRVRVGSFGVQCSSRGCLLVMVLVVDVSILSTTNNFTIITTILTTMTPSHHHRTSTTTITTTTTTFTITTPFLSSQHQH</sequence>